<dbReference type="RefSeq" id="XP_009063645.1">
    <property type="nucleotide sequence ID" value="XM_009065397.1"/>
</dbReference>
<dbReference type="GeneID" id="20247997"/>
<proteinExistence type="predicted"/>
<dbReference type="AlphaFoldDB" id="V3Z430"/>
<evidence type="ECO:0000313" key="2">
    <source>
        <dbReference type="Proteomes" id="UP000030746"/>
    </source>
</evidence>
<reference evidence="1 2" key="1">
    <citation type="journal article" date="2013" name="Nature">
        <title>Insights into bilaterian evolution from three spiralian genomes.</title>
        <authorList>
            <person name="Simakov O."/>
            <person name="Marletaz F."/>
            <person name="Cho S.J."/>
            <person name="Edsinger-Gonzales E."/>
            <person name="Havlak P."/>
            <person name="Hellsten U."/>
            <person name="Kuo D.H."/>
            <person name="Larsson T."/>
            <person name="Lv J."/>
            <person name="Arendt D."/>
            <person name="Savage R."/>
            <person name="Osoegawa K."/>
            <person name="de Jong P."/>
            <person name="Grimwood J."/>
            <person name="Chapman J.A."/>
            <person name="Shapiro H."/>
            <person name="Aerts A."/>
            <person name="Otillar R.P."/>
            <person name="Terry A.Y."/>
            <person name="Boore J.L."/>
            <person name="Grigoriev I.V."/>
            <person name="Lindberg D.R."/>
            <person name="Seaver E.C."/>
            <person name="Weisblat D.A."/>
            <person name="Putnam N.H."/>
            <person name="Rokhsar D.S."/>
        </authorList>
    </citation>
    <scope>NUCLEOTIDE SEQUENCE [LARGE SCALE GENOMIC DNA]</scope>
</reference>
<accession>V3Z430</accession>
<dbReference type="Pfam" id="PF22514">
    <property type="entry name" value="EXPB1_D1"/>
    <property type="match status" value="1"/>
</dbReference>
<dbReference type="EMBL" id="KB203274">
    <property type="protein sequence ID" value="ESO85398.1"/>
    <property type="molecule type" value="Genomic_DNA"/>
</dbReference>
<gene>
    <name evidence="1" type="ORF">LOTGIDRAFT_229420</name>
</gene>
<evidence type="ECO:0008006" key="3">
    <source>
        <dbReference type="Google" id="ProtNLM"/>
    </source>
</evidence>
<name>V3Z430_LOTGI</name>
<dbReference type="OMA" id="MCASTTH"/>
<dbReference type="KEGG" id="lgi:LOTGIDRAFT_229420"/>
<dbReference type="Gene3D" id="2.40.40.10">
    <property type="entry name" value="RlpA-like domain"/>
    <property type="match status" value="1"/>
</dbReference>
<dbReference type="CDD" id="cd22278">
    <property type="entry name" value="DPBB_GH45_endoglucanase"/>
    <property type="match status" value="1"/>
</dbReference>
<evidence type="ECO:0000313" key="1">
    <source>
        <dbReference type="EMBL" id="ESO85398.1"/>
    </source>
</evidence>
<keyword evidence="2" id="KW-1185">Reference proteome</keyword>
<dbReference type="OrthoDB" id="6038816at2759"/>
<sequence length="169" mass="18570">MFNGKFCASTTNYIDHHKGACGCGHGDTQFSWNHDHLVVAASQNLFDTTQGKKTWCGQSCGKCVKLTPTGGFVQNRGTAPKSLASHTFMITNLCPPWAPNQDWCAQTGGPGHVSHPNKYGYEVHFDVENGAKQVSHLGWDNPEVTWEFVPCKGSNTPSYGLWHQCECSH</sequence>
<dbReference type="SUPFAM" id="SSF50685">
    <property type="entry name" value="Barwin-like endoglucanases"/>
    <property type="match status" value="1"/>
</dbReference>
<organism evidence="1 2">
    <name type="scientific">Lottia gigantea</name>
    <name type="common">Giant owl limpet</name>
    <dbReference type="NCBI Taxonomy" id="225164"/>
    <lineage>
        <taxon>Eukaryota</taxon>
        <taxon>Metazoa</taxon>
        <taxon>Spiralia</taxon>
        <taxon>Lophotrochozoa</taxon>
        <taxon>Mollusca</taxon>
        <taxon>Gastropoda</taxon>
        <taxon>Patellogastropoda</taxon>
        <taxon>Lottioidea</taxon>
        <taxon>Lottiidae</taxon>
        <taxon>Lottia</taxon>
    </lineage>
</organism>
<dbReference type="HOGENOM" id="CLU_1571727_0_0_1"/>
<dbReference type="CTD" id="20247997"/>
<dbReference type="InterPro" id="IPR036908">
    <property type="entry name" value="RlpA-like_sf"/>
</dbReference>
<protein>
    <recommendedName>
        <fullName evidence="3">Expansin-like EG45 domain-containing protein</fullName>
    </recommendedName>
</protein>
<dbReference type="Proteomes" id="UP000030746">
    <property type="component" value="Unassembled WGS sequence"/>
</dbReference>